<proteinExistence type="predicted"/>
<dbReference type="SUPFAM" id="SSF53474">
    <property type="entry name" value="alpha/beta-Hydrolases"/>
    <property type="match status" value="1"/>
</dbReference>
<keyword evidence="1" id="KW-1133">Transmembrane helix</keyword>
<dbReference type="GO" id="GO:0047372">
    <property type="term" value="F:monoacylglycerol lipase activity"/>
    <property type="evidence" value="ECO:0007669"/>
    <property type="project" value="TreeGrafter"/>
</dbReference>
<evidence type="ECO:0000313" key="3">
    <source>
        <dbReference type="EMBL" id="JAS05777.1"/>
    </source>
</evidence>
<evidence type="ECO:0000259" key="2">
    <source>
        <dbReference type="Pfam" id="PF12146"/>
    </source>
</evidence>
<sequence>MLCMMQNMPLTAANYIAIIITYQTPLSLFILWYYNVICLGIFITGLVLFTIIFVVIPCAFKYSYMFQRSLLFLNFVKAPHNIDYNKPSNLGLIGARNFYLTTKDNVKLGVWHTLPVSHQLEALTYNLLGNDLKSRDAKYNQWLKEETVFIYMHGNAGTRAFDHRVQLYKILNDRNYHVIAFDYRGYGDSGSAQITDEAGVVTDAKTVIDWVLEHANKERVFVWGHSLGTGIASHSLAKLEGEGKPLSGLVLEAPFNNLSDEIREYPMSQMFKFLPWFDYFFVDPVYENHLRFENDVNLKNVSASILILHAVDDRVVPFKLGHKLYETIRHSRKNHDSIKLIKFGRELGLGHKFIFKDKNLPGILSKFVSDSIKGRKNVTD</sequence>
<dbReference type="InterPro" id="IPR029058">
    <property type="entry name" value="AB_hydrolase_fold"/>
</dbReference>
<gene>
    <name evidence="3" type="ORF">g.28504</name>
    <name evidence="4" type="ORF">g.28506</name>
</gene>
<dbReference type="Gene3D" id="3.40.50.1820">
    <property type="entry name" value="alpha/beta hydrolase"/>
    <property type="match status" value="1"/>
</dbReference>
<keyword evidence="1" id="KW-0472">Membrane</keyword>
<feature type="transmembrane region" description="Helical" evidence="1">
    <location>
        <begin position="40"/>
        <end position="60"/>
    </location>
</feature>
<evidence type="ECO:0000256" key="1">
    <source>
        <dbReference type="SAM" id="Phobius"/>
    </source>
</evidence>
<dbReference type="PANTHER" id="PTHR12277:SF194">
    <property type="entry name" value="FI04476P"/>
    <property type="match status" value="1"/>
</dbReference>
<dbReference type="Pfam" id="PF12146">
    <property type="entry name" value="Hydrolase_4"/>
    <property type="match status" value="1"/>
</dbReference>
<protein>
    <recommendedName>
        <fullName evidence="2">Serine aminopeptidase S33 domain-containing protein</fullName>
    </recommendedName>
</protein>
<dbReference type="PANTHER" id="PTHR12277">
    <property type="entry name" value="ALPHA/BETA HYDROLASE DOMAIN-CONTAINING PROTEIN"/>
    <property type="match status" value="1"/>
</dbReference>
<organism evidence="4">
    <name type="scientific">Clastoptera arizonana</name>
    <name type="common">Arizona spittle bug</name>
    <dbReference type="NCBI Taxonomy" id="38151"/>
    <lineage>
        <taxon>Eukaryota</taxon>
        <taxon>Metazoa</taxon>
        <taxon>Ecdysozoa</taxon>
        <taxon>Arthropoda</taxon>
        <taxon>Hexapoda</taxon>
        <taxon>Insecta</taxon>
        <taxon>Pterygota</taxon>
        <taxon>Neoptera</taxon>
        <taxon>Paraneoptera</taxon>
        <taxon>Hemiptera</taxon>
        <taxon>Auchenorrhyncha</taxon>
        <taxon>Cercopoidea</taxon>
        <taxon>Clastopteridae</taxon>
        <taxon>Clastoptera</taxon>
    </lineage>
</organism>
<dbReference type="EMBL" id="GEDC01017049">
    <property type="protein sequence ID" value="JAS20249.1"/>
    <property type="molecule type" value="Transcribed_RNA"/>
</dbReference>
<dbReference type="AlphaFoldDB" id="A0A1B6D3H0"/>
<dbReference type="GO" id="GO:0006660">
    <property type="term" value="P:phosphatidylserine catabolic process"/>
    <property type="evidence" value="ECO:0007669"/>
    <property type="project" value="TreeGrafter"/>
</dbReference>
<dbReference type="GO" id="GO:0005789">
    <property type="term" value="C:endoplasmic reticulum membrane"/>
    <property type="evidence" value="ECO:0007669"/>
    <property type="project" value="TreeGrafter"/>
</dbReference>
<dbReference type="InterPro" id="IPR022742">
    <property type="entry name" value="Hydrolase_4"/>
</dbReference>
<evidence type="ECO:0000313" key="4">
    <source>
        <dbReference type="EMBL" id="JAS20249.1"/>
    </source>
</evidence>
<reference evidence="4" key="1">
    <citation type="submission" date="2015-12" db="EMBL/GenBank/DDBJ databases">
        <title>De novo transcriptome assembly of four potential Pierce s Disease insect vectors from Arizona vineyards.</title>
        <authorList>
            <person name="Tassone E.E."/>
        </authorList>
    </citation>
    <scope>NUCLEOTIDE SEQUENCE</scope>
</reference>
<accession>A0A1B6D3H0</accession>
<keyword evidence="1" id="KW-0812">Transmembrane</keyword>
<dbReference type="GO" id="GO:0004622">
    <property type="term" value="F:phosphatidylcholine lysophospholipase activity"/>
    <property type="evidence" value="ECO:0007669"/>
    <property type="project" value="TreeGrafter"/>
</dbReference>
<feature type="transmembrane region" description="Helical" evidence="1">
    <location>
        <begin position="12"/>
        <end position="34"/>
    </location>
</feature>
<feature type="domain" description="Serine aminopeptidase S33" evidence="2">
    <location>
        <begin position="166"/>
        <end position="273"/>
    </location>
</feature>
<name>A0A1B6D3H0_9HEMI</name>
<dbReference type="ESTHER" id="9hemi-a0a1b6d3h0">
    <property type="family name" value="ABHD12-PHARC"/>
</dbReference>
<dbReference type="EMBL" id="GEDC01031521">
    <property type="protein sequence ID" value="JAS05777.1"/>
    <property type="molecule type" value="Transcribed_RNA"/>
</dbReference>
<dbReference type="GO" id="GO:0052651">
    <property type="term" value="P:monoacylglycerol catabolic process"/>
    <property type="evidence" value="ECO:0007669"/>
    <property type="project" value="TreeGrafter"/>
</dbReference>